<dbReference type="RefSeq" id="WP_316430993.1">
    <property type="nucleotide sequence ID" value="NZ_CP053586.1"/>
</dbReference>
<name>A0AA96WGE8_9CYAN</name>
<dbReference type="PANTHER" id="PTHR34613:SF1">
    <property type="entry name" value="SLL6017 PROTEIN"/>
    <property type="match status" value="1"/>
</dbReference>
<dbReference type="InterPro" id="IPR025587">
    <property type="entry name" value="DUF4351"/>
</dbReference>
<evidence type="ECO:0000313" key="2">
    <source>
        <dbReference type="EMBL" id="WNZ24953.1"/>
    </source>
</evidence>
<proteinExistence type="predicted"/>
<dbReference type="AlphaFoldDB" id="A0AA96WGE8"/>
<dbReference type="EMBL" id="CP053586">
    <property type="protein sequence ID" value="WNZ24953.1"/>
    <property type="molecule type" value="Genomic_DNA"/>
</dbReference>
<organism evidence="2">
    <name type="scientific">Leptolyngbya sp. NK1-12</name>
    <dbReference type="NCBI Taxonomy" id="2547451"/>
    <lineage>
        <taxon>Bacteria</taxon>
        <taxon>Bacillati</taxon>
        <taxon>Cyanobacteriota</taxon>
        <taxon>Cyanophyceae</taxon>
        <taxon>Leptolyngbyales</taxon>
        <taxon>Leptolyngbyaceae</taxon>
        <taxon>Leptolyngbya group</taxon>
        <taxon>Leptolyngbya</taxon>
    </lineage>
</organism>
<sequence length="295" mass="33355">MIKRADIGGKRLISLAPTAWVQWVTQQPDLVAQAILGSEFQWLSRDNDVLVKVSSPEHGEFLVMNELQLRYNANLPTRMRAYAALAEEKYNLPVYPVLVNILSPAASVVIAQRYESSFLGLEARQDYRVINLWEVEAELVFEQSLTALLPFVPILKQGGAVAVVQRALNQLRQDQQMVELESLLGFFASFVLDSAVVQQIMRWDMAILRESPWYQEILQEGEKRGREAGRQEGRQSLILKLLTRRVGELPLEIVAQVQALDLEQLETLGEALLDFAALSDLENWLATLPGDQSRE</sequence>
<protein>
    <submittedName>
        <fullName evidence="2">Rpn family recombination-promoting nuclease/putative transposase</fullName>
    </submittedName>
</protein>
<feature type="domain" description="DUF4351" evidence="1">
    <location>
        <begin position="228"/>
        <end position="285"/>
    </location>
</feature>
<dbReference type="Pfam" id="PF14261">
    <property type="entry name" value="DUF4351"/>
    <property type="match status" value="1"/>
</dbReference>
<gene>
    <name evidence="2" type="ORF">HJG54_20270</name>
</gene>
<evidence type="ECO:0000259" key="1">
    <source>
        <dbReference type="Pfam" id="PF14261"/>
    </source>
</evidence>
<dbReference type="PANTHER" id="PTHR34613">
    <property type="entry name" value="SLL0800 PROTEIN"/>
    <property type="match status" value="1"/>
</dbReference>
<accession>A0AA96WGE8</accession>
<reference evidence="2" key="1">
    <citation type="submission" date="2020-05" db="EMBL/GenBank/DDBJ databases">
        <authorList>
            <person name="Zhu T."/>
            <person name="Keshari N."/>
            <person name="Lu X."/>
        </authorList>
    </citation>
    <scope>NUCLEOTIDE SEQUENCE</scope>
    <source>
        <strain evidence="2">NK1-12</strain>
    </source>
</reference>